<keyword evidence="2" id="KW-1185">Reference proteome</keyword>
<dbReference type="InterPro" id="IPR029063">
    <property type="entry name" value="SAM-dependent_MTases_sf"/>
</dbReference>
<protein>
    <submittedName>
        <fullName evidence="1">SAM-dependent methyltransferase</fullName>
    </submittedName>
</protein>
<dbReference type="GO" id="GO:0032259">
    <property type="term" value="P:methylation"/>
    <property type="evidence" value="ECO:0007669"/>
    <property type="project" value="UniProtKB-KW"/>
</dbReference>
<organism evidence="1 2">
    <name type="scientific">Winogradskyella litoriviva</name>
    <dbReference type="NCBI Taxonomy" id="1220182"/>
    <lineage>
        <taxon>Bacteria</taxon>
        <taxon>Pseudomonadati</taxon>
        <taxon>Bacteroidota</taxon>
        <taxon>Flavobacteriia</taxon>
        <taxon>Flavobacteriales</taxon>
        <taxon>Flavobacteriaceae</taxon>
        <taxon>Winogradskyella</taxon>
    </lineage>
</organism>
<sequence length="201" mass="22670">MKNAQTNFWNERYANEEFVYGIEPNSFFKQQLDKLQPGKILLPAEGEGRNAVYAASKDWKVKAFDISIAGKEKALKLAKMKAVDISYELTGVQEFKSDEKFDVIGLCYVHFPAEIRKEAHQHLLSFLKIGGHVIFEAFAKAQLGNASGGPKNKDMLFSIEEINAEFSQLGFEIIEEKTIELSEGEHHKGKAEVIRFVGVKK</sequence>
<gene>
    <name evidence="1" type="ORF">HNV10_05205</name>
</gene>
<dbReference type="SUPFAM" id="SSF53335">
    <property type="entry name" value="S-adenosyl-L-methionine-dependent methyltransferases"/>
    <property type="match status" value="1"/>
</dbReference>
<accession>A0ABX2E3G2</accession>
<keyword evidence="1" id="KW-0808">Transferase</keyword>
<evidence type="ECO:0000313" key="2">
    <source>
        <dbReference type="Proteomes" id="UP000805085"/>
    </source>
</evidence>
<reference evidence="1 2" key="1">
    <citation type="journal article" date="2015" name="Int. J. Syst. Evol. Microbiol.">
        <title>Winogradskyella litoriviva sp. nov., isolated from coastal seawater.</title>
        <authorList>
            <person name="Nedashkovskaya O.I."/>
            <person name="Kukhlevskiy A.D."/>
            <person name="Zhukova N.V."/>
            <person name="Kim S.J."/>
            <person name="Rhee S.K."/>
            <person name="Mikhailov V.V."/>
        </authorList>
    </citation>
    <scope>NUCLEOTIDE SEQUENCE [LARGE SCALE GENOMIC DNA]</scope>
    <source>
        <strain evidence="1 2">KMM6491</strain>
    </source>
</reference>
<dbReference type="Gene3D" id="3.40.50.150">
    <property type="entry name" value="Vaccinia Virus protein VP39"/>
    <property type="match status" value="1"/>
</dbReference>
<dbReference type="Proteomes" id="UP000805085">
    <property type="component" value="Unassembled WGS sequence"/>
</dbReference>
<proteinExistence type="predicted"/>
<name>A0ABX2E3G2_9FLAO</name>
<dbReference type="EMBL" id="JABRWQ010000002">
    <property type="protein sequence ID" value="NRD22627.1"/>
    <property type="molecule type" value="Genomic_DNA"/>
</dbReference>
<dbReference type="GO" id="GO:0008168">
    <property type="term" value="F:methyltransferase activity"/>
    <property type="evidence" value="ECO:0007669"/>
    <property type="project" value="UniProtKB-KW"/>
</dbReference>
<evidence type="ECO:0000313" key="1">
    <source>
        <dbReference type="EMBL" id="NRD22627.1"/>
    </source>
</evidence>
<dbReference type="RefSeq" id="WP_173300294.1">
    <property type="nucleotide sequence ID" value="NZ_JABRWQ010000002.1"/>
</dbReference>
<comment type="caution">
    <text evidence="1">The sequence shown here is derived from an EMBL/GenBank/DDBJ whole genome shotgun (WGS) entry which is preliminary data.</text>
</comment>
<keyword evidence="1" id="KW-0489">Methyltransferase</keyword>